<dbReference type="Proteomes" id="UP000198814">
    <property type="component" value="Unassembled WGS sequence"/>
</dbReference>
<accession>A0A1H8TJY7</accession>
<dbReference type="InterPro" id="IPR029068">
    <property type="entry name" value="Glyas_Bleomycin-R_OHBP_Dase"/>
</dbReference>
<evidence type="ECO:0000313" key="5">
    <source>
        <dbReference type="Proteomes" id="UP000244128"/>
    </source>
</evidence>
<proteinExistence type="predicted"/>
<feature type="domain" description="PhnB-like" evidence="1">
    <location>
        <begin position="4"/>
        <end position="137"/>
    </location>
</feature>
<evidence type="ECO:0000259" key="1">
    <source>
        <dbReference type="Pfam" id="PF06983"/>
    </source>
</evidence>
<sequence length="145" mass="16120">MSTVSIYLNFNRTTEEAFNFYKSVFGTEFMGNIARMGDVPSQDGAPPLAEADKNLVMHVALPILGGFLLMGTDASESMGFKLVQGNNVYISLLPDTRAETDKLFALLSEDGKIGMPLQEMFWGDYYGSLTDKFGVQWMFNCSEKK</sequence>
<evidence type="ECO:0000313" key="2">
    <source>
        <dbReference type="EMBL" id="PTQ66851.1"/>
    </source>
</evidence>
<dbReference type="OrthoDB" id="9795306at2"/>
<dbReference type="Proteomes" id="UP000244128">
    <property type="component" value="Unassembled WGS sequence"/>
</dbReference>
<dbReference type="SUPFAM" id="SSF54593">
    <property type="entry name" value="Glyoxalase/Bleomycin resistance protein/Dihydroxybiphenyl dioxygenase"/>
    <property type="match status" value="1"/>
</dbReference>
<reference evidence="2 5" key="3">
    <citation type="submission" date="2018-04" db="EMBL/GenBank/DDBJ databases">
        <title>Active sludge and wastewater microbial communities from Klosterneuburg, Austria.</title>
        <authorList>
            <person name="Wagner M."/>
        </authorList>
    </citation>
    <scope>NUCLEOTIDE SEQUENCE [LARGE SCALE GENOMIC DNA]</scope>
    <source>
        <strain evidence="2 5">Nm49</strain>
    </source>
</reference>
<reference evidence="4" key="2">
    <citation type="submission" date="2016-10" db="EMBL/GenBank/DDBJ databases">
        <authorList>
            <person name="Varghese N."/>
            <person name="Submissions S."/>
        </authorList>
    </citation>
    <scope>NUCLEOTIDE SEQUENCE [LARGE SCALE GENOMIC DNA]</scope>
    <source>
        <strain evidence="4">Nm76</strain>
    </source>
</reference>
<dbReference type="Gene3D" id="3.10.180.10">
    <property type="entry name" value="2,3-Dihydroxybiphenyl 1,2-Dioxygenase, domain 1"/>
    <property type="match status" value="1"/>
</dbReference>
<dbReference type="Pfam" id="PF06983">
    <property type="entry name" value="3-dmu-9_3-mt"/>
    <property type="match status" value="1"/>
</dbReference>
<evidence type="ECO:0000313" key="4">
    <source>
        <dbReference type="Proteomes" id="UP000198814"/>
    </source>
</evidence>
<dbReference type="EMBL" id="QAOI01000045">
    <property type="protein sequence ID" value="PTQ66851.1"/>
    <property type="molecule type" value="Genomic_DNA"/>
</dbReference>
<organism evidence="3 4">
    <name type="scientific">Nitrosomonas oligotropha</name>
    <dbReference type="NCBI Taxonomy" id="42354"/>
    <lineage>
        <taxon>Bacteria</taxon>
        <taxon>Pseudomonadati</taxon>
        <taxon>Pseudomonadota</taxon>
        <taxon>Betaproteobacteria</taxon>
        <taxon>Nitrosomonadales</taxon>
        <taxon>Nitrosomonadaceae</taxon>
        <taxon>Nitrosomonas</taxon>
    </lineage>
</organism>
<dbReference type="PANTHER" id="PTHR33990">
    <property type="entry name" value="PROTEIN YJDN-RELATED"/>
    <property type="match status" value="1"/>
</dbReference>
<keyword evidence="4" id="KW-1185">Reference proteome</keyword>
<dbReference type="RefSeq" id="WP_090321511.1">
    <property type="nucleotide sequence ID" value="NZ_FNOE01000028.1"/>
</dbReference>
<dbReference type="PANTHER" id="PTHR33990:SF1">
    <property type="entry name" value="PROTEIN YJDN"/>
    <property type="match status" value="1"/>
</dbReference>
<gene>
    <name evidence="2" type="ORF">C8R26_1451</name>
    <name evidence="3" type="ORF">SAMN05216333_12511</name>
</gene>
<dbReference type="CDD" id="cd06588">
    <property type="entry name" value="PhnB_like"/>
    <property type="match status" value="1"/>
</dbReference>
<name>A0A1H8TJY7_9PROT</name>
<dbReference type="InterPro" id="IPR028973">
    <property type="entry name" value="PhnB-like"/>
</dbReference>
<dbReference type="EMBL" id="FODO01000025">
    <property type="protein sequence ID" value="SEO90808.1"/>
    <property type="molecule type" value="Genomic_DNA"/>
</dbReference>
<reference evidence="3" key="1">
    <citation type="submission" date="2016-10" db="EMBL/GenBank/DDBJ databases">
        <authorList>
            <person name="de Groot N.N."/>
        </authorList>
    </citation>
    <scope>NUCLEOTIDE SEQUENCE [LARGE SCALE GENOMIC DNA]</scope>
    <source>
        <strain evidence="3">Nm76</strain>
    </source>
</reference>
<dbReference type="STRING" id="42354.SAMN05216333_12511"/>
<evidence type="ECO:0000313" key="3">
    <source>
        <dbReference type="EMBL" id="SEO90808.1"/>
    </source>
</evidence>
<dbReference type="AlphaFoldDB" id="A0A1H8TJY7"/>
<protein>
    <submittedName>
        <fullName evidence="3">PhnB protein</fullName>
    </submittedName>
</protein>